<dbReference type="EMBL" id="JACHGR010000010">
    <property type="protein sequence ID" value="MBB6056826.1"/>
    <property type="molecule type" value="Genomic_DNA"/>
</dbReference>
<evidence type="ECO:0000256" key="1">
    <source>
        <dbReference type="ARBA" id="ARBA00022737"/>
    </source>
</evidence>
<dbReference type="PROSITE" id="PS50005">
    <property type="entry name" value="TPR"/>
    <property type="match status" value="1"/>
</dbReference>
<evidence type="ECO:0000256" key="2">
    <source>
        <dbReference type="PROSITE-ProRule" id="PRU00339"/>
    </source>
</evidence>
<evidence type="ECO:0000259" key="4">
    <source>
        <dbReference type="Pfam" id="PF25023"/>
    </source>
</evidence>
<evidence type="ECO:0000259" key="3">
    <source>
        <dbReference type="Pfam" id="PF03412"/>
    </source>
</evidence>
<dbReference type="InterPro" id="IPR006530">
    <property type="entry name" value="YD"/>
</dbReference>
<dbReference type="InterPro" id="IPR011990">
    <property type="entry name" value="TPR-like_helical_dom_sf"/>
</dbReference>
<dbReference type="GO" id="GO:0006508">
    <property type="term" value="P:proteolysis"/>
    <property type="evidence" value="ECO:0007669"/>
    <property type="project" value="InterPro"/>
</dbReference>
<dbReference type="Pfam" id="PF03412">
    <property type="entry name" value="Peptidase_C39"/>
    <property type="match status" value="1"/>
</dbReference>
<dbReference type="GO" id="GO:0016020">
    <property type="term" value="C:membrane"/>
    <property type="evidence" value="ECO:0007669"/>
    <property type="project" value="InterPro"/>
</dbReference>
<dbReference type="PANTHER" id="PTHR32305">
    <property type="match status" value="1"/>
</dbReference>
<dbReference type="GO" id="GO:0008233">
    <property type="term" value="F:peptidase activity"/>
    <property type="evidence" value="ECO:0007669"/>
    <property type="project" value="InterPro"/>
</dbReference>
<dbReference type="SUPFAM" id="SSF48452">
    <property type="entry name" value="TPR-like"/>
    <property type="match status" value="1"/>
</dbReference>
<dbReference type="Gene3D" id="3.90.70.10">
    <property type="entry name" value="Cysteine proteinases"/>
    <property type="match status" value="1"/>
</dbReference>
<comment type="caution">
    <text evidence="5">The sequence shown here is derived from an EMBL/GenBank/DDBJ whole genome shotgun (WGS) entry which is preliminary data.</text>
</comment>
<dbReference type="NCBIfam" id="TIGR01643">
    <property type="entry name" value="YD_repeat_2x"/>
    <property type="match status" value="7"/>
</dbReference>
<feature type="domain" description="Teneurin-like YD-shell" evidence="4">
    <location>
        <begin position="1165"/>
        <end position="1395"/>
    </location>
</feature>
<gene>
    <name evidence="5" type="ORF">HNR75_002773</name>
</gene>
<dbReference type="PROSITE" id="PS50293">
    <property type="entry name" value="TPR_REGION"/>
    <property type="match status" value="1"/>
</dbReference>
<evidence type="ECO:0000313" key="5">
    <source>
        <dbReference type="EMBL" id="MBB6056826.1"/>
    </source>
</evidence>
<dbReference type="InterPro" id="IPR022385">
    <property type="entry name" value="Rhs_assc_core"/>
</dbReference>
<dbReference type="InterPro" id="IPR056823">
    <property type="entry name" value="TEN-like_YD-shell"/>
</dbReference>
<keyword evidence="1" id="KW-0677">Repeat</keyword>
<dbReference type="GO" id="GO:0005524">
    <property type="term" value="F:ATP binding"/>
    <property type="evidence" value="ECO:0007669"/>
    <property type="project" value="InterPro"/>
</dbReference>
<dbReference type="PANTHER" id="PTHR32305:SF15">
    <property type="entry name" value="PROTEIN RHSA-RELATED"/>
    <property type="match status" value="1"/>
</dbReference>
<feature type="repeat" description="TPR" evidence="2">
    <location>
        <begin position="47"/>
        <end position="80"/>
    </location>
</feature>
<dbReference type="InterPro" id="IPR019734">
    <property type="entry name" value="TPR_rpt"/>
</dbReference>
<dbReference type="Proteomes" id="UP000585721">
    <property type="component" value="Unassembled WGS sequence"/>
</dbReference>
<keyword evidence="6" id="KW-1185">Reference proteome</keyword>
<organism evidence="5 6">
    <name type="scientific">Tolumonas osonensis</name>
    <dbReference type="NCBI Taxonomy" id="675874"/>
    <lineage>
        <taxon>Bacteria</taxon>
        <taxon>Pseudomonadati</taxon>
        <taxon>Pseudomonadota</taxon>
        <taxon>Gammaproteobacteria</taxon>
        <taxon>Aeromonadales</taxon>
        <taxon>Aeromonadaceae</taxon>
        <taxon>Tolumonas</taxon>
    </lineage>
</organism>
<dbReference type="Gene3D" id="2.180.10.10">
    <property type="entry name" value="RHS repeat-associated core"/>
    <property type="match status" value="4"/>
</dbReference>
<dbReference type="InterPro" id="IPR050708">
    <property type="entry name" value="T6SS_VgrG/RHS"/>
</dbReference>
<dbReference type="NCBIfam" id="TIGR03696">
    <property type="entry name" value="Rhs_assc_core"/>
    <property type="match status" value="1"/>
</dbReference>
<keyword evidence="2" id="KW-0802">TPR repeat</keyword>
<accession>A0A841GJG2</accession>
<proteinExistence type="predicted"/>
<protein>
    <submittedName>
        <fullName evidence="5">RHS repeat-associated protein</fullName>
    </submittedName>
</protein>
<dbReference type="InterPro" id="IPR031325">
    <property type="entry name" value="RHS_repeat"/>
</dbReference>
<reference evidence="5 6" key="1">
    <citation type="submission" date="2020-08" db="EMBL/GenBank/DDBJ databases">
        <title>Genomic Encyclopedia of Type Strains, Phase IV (KMG-IV): sequencing the most valuable type-strain genomes for metagenomic binning, comparative biology and taxonomic classification.</title>
        <authorList>
            <person name="Goeker M."/>
        </authorList>
    </citation>
    <scope>NUCLEOTIDE SEQUENCE [LARGE SCALE GENOMIC DNA]</scope>
    <source>
        <strain evidence="5 6">DSM 22975</strain>
    </source>
</reference>
<dbReference type="Pfam" id="PF25023">
    <property type="entry name" value="TEN_YD-shell"/>
    <property type="match status" value="2"/>
</dbReference>
<dbReference type="RefSeq" id="WP_188027546.1">
    <property type="nucleotide sequence ID" value="NZ_JACHGR010000010.1"/>
</dbReference>
<sequence>MVTGTATPSELADLSVALQQYKTAHDPMQTEAIENFLSAHPHSAWKNSLWLNLGLIYQQSGRYSDAIQAYEQASEGIRVLKNHDMSVLSDRIYAAQLSLHTQLGHQQQVEQLLKLTGSHQSGIADASIAQAKRGLWEMQNNPQESLRCGVVALAELLRQGGLSGSQQLFSLLAPKGGFSLAELQNIAGQHHFQSSVIYTNHQIPVPAVVHWKSGHFATVLAKNGDHYTVADPISGQNNEMTSASILRESSGNYLVEKKLSGIGKPVDLTAANAIRGAGYTGSSDSTATSDSDTKDCNDTCQGAGSSKGMPHYAVTSMLVSLNITDTPVGYKASVGPDVNFTLTYNQLEATQPATFTFSNLGQKWNHNWMSWVQDNPNSLGNNVKVILAGGGARTERGYNSGSGEFTAESTDGTKLVLVSTSPIKYERRFADGSKEIYTQSDSSSSSTRRVFLTSRMDAQGNAVTLIYDETQRLTTIVDAVGQKTTLEYGNSAHPLLITGVTDPFGRYASIEYDEKQRLNALTDSIGMRSSFSYNSGTFINAMTTPYGTTSFITGQNGIQRWLEATDPQGNKERVEFNHGAAGIPFNEGIVPRGMNLFNSYINGRNTYYWDKTAMKESAGDYTKALIHHWLHDTHNTSVTAPVHESIKYPLENRIWFNYPNQGWGGATGALDKPSIIGRVLDDGSTQLTKISYNSIGKVTQYTDPAGRVTTMTYADNLQDLTEVAQGGKQIAAYTWNEQHLPLTYTNAAGQTTTMTYNDNGQLTSVTNPLKETTQYTYDESGHLINIINPKGKVATQYTYDDAGRVVTTIDALGYTVNYEYDKLDRLTKTTYPDGTARTYTWDKLNVSSVQDRLGRTTQYDYDELGRLVSETDPIGRTVQYGYYENGRLKTLTDAMGRTTSWNRDIEGRVTRKLLPDGSVTRFDYDSSSRQISQTDPLGQVKKLSYTGDDKIATINYSNAQSATSAVSFSYDSTFPRLTRMTDGTGETTYTYGDLGAVGALQLVKETPAGKQQPITYRYDAAGRVLSRTAGENTDSWQYDTLGRVAQLTNALGVFDYTYLGETNQVRSEALQHSPWRTDYVYSGNQLDRQLLAITHPRKLIGAKSIFTFHDEEGRLLQRHDWPQGQHDHYEYDNAGRLTAVMQGKWQGNRGHEEHGFWTKPPFGKTTFDYDDADNMLSITKGRKQTTFTANDANQVVTENNQSYSYDANGNLLDDGRFTYTWDAENRLLIATNKTSGAISSFAYDGLSRRISNTETVKDSAGNSQSITSYFQWCGDTLCMAMDSSGAVTDRYYPQGEQINGKNRYYATDKLGSVMQVVNANGSLLGESRYDAYGKRELSIGSQPRFGYAGMFRHEPTGLNLTLYRAYNPQTGRWLSRDPIGENGGLNIYGYVGNDPLGSVDPLGLDREVIFWSPLPQLASMFGHVSSRGGNGENNSFGPSGWDKKYPTANSYIERQTQNNKRTGLGVVVDLTSEQDKNYDSCMSDIKTNKESYNELLNNCTTAAQTCLINAGVNINPSVMPGSFQQELINSGTVESFNWYGPKK</sequence>
<dbReference type="Gene3D" id="1.25.40.10">
    <property type="entry name" value="Tetratricopeptide repeat domain"/>
    <property type="match status" value="1"/>
</dbReference>
<evidence type="ECO:0000313" key="6">
    <source>
        <dbReference type="Proteomes" id="UP000585721"/>
    </source>
</evidence>
<feature type="domain" description="Teneurin-like YD-shell" evidence="4">
    <location>
        <begin position="679"/>
        <end position="793"/>
    </location>
</feature>
<dbReference type="InterPro" id="IPR005074">
    <property type="entry name" value="Peptidase_C39"/>
</dbReference>
<name>A0A841GJG2_9GAMM</name>
<feature type="domain" description="Peptidase C39" evidence="3">
    <location>
        <begin position="145"/>
        <end position="254"/>
    </location>
</feature>
<dbReference type="CDD" id="cd02259">
    <property type="entry name" value="Peptidase_C39_like"/>
    <property type="match status" value="1"/>
</dbReference>
<dbReference type="Pfam" id="PF05593">
    <property type="entry name" value="RHS_repeat"/>
    <property type="match status" value="4"/>
</dbReference>